<evidence type="ECO:0000313" key="1">
    <source>
        <dbReference type="EMBL" id="MFD0622966.1"/>
    </source>
</evidence>
<comment type="caution">
    <text evidence="1">The sequence shown here is derived from an EMBL/GenBank/DDBJ whole genome shotgun (WGS) entry which is preliminary data.</text>
</comment>
<dbReference type="EMBL" id="JBHTGL010000008">
    <property type="protein sequence ID" value="MFD0622966.1"/>
    <property type="molecule type" value="Genomic_DNA"/>
</dbReference>
<dbReference type="SUPFAM" id="SSF54427">
    <property type="entry name" value="NTF2-like"/>
    <property type="match status" value="1"/>
</dbReference>
<protein>
    <submittedName>
        <fullName evidence="1">Uncharacterized protein</fullName>
    </submittedName>
</protein>
<evidence type="ECO:0000313" key="2">
    <source>
        <dbReference type="Proteomes" id="UP001596915"/>
    </source>
</evidence>
<accession>A0ABW2WRN9</accession>
<keyword evidence="2" id="KW-1185">Reference proteome</keyword>
<dbReference type="PANTHER" id="PTHR30173">
    <property type="entry name" value="SIGMA 19 FACTOR"/>
    <property type="match status" value="1"/>
</dbReference>
<dbReference type="Proteomes" id="UP001596915">
    <property type="component" value="Unassembled WGS sequence"/>
</dbReference>
<gene>
    <name evidence="1" type="ORF">ACFQ2K_09175</name>
</gene>
<proteinExistence type="predicted"/>
<reference evidence="2" key="1">
    <citation type="journal article" date="2019" name="Int. J. Syst. Evol. Microbiol.">
        <title>The Global Catalogue of Microorganisms (GCM) 10K type strain sequencing project: providing services to taxonomists for standard genome sequencing and annotation.</title>
        <authorList>
            <consortium name="The Broad Institute Genomics Platform"/>
            <consortium name="The Broad Institute Genome Sequencing Center for Infectious Disease"/>
            <person name="Wu L."/>
            <person name="Ma J."/>
        </authorList>
    </citation>
    <scope>NUCLEOTIDE SEQUENCE [LARGE SCALE GENOMIC DNA]</scope>
    <source>
        <strain evidence="2">JCM 12607</strain>
    </source>
</reference>
<dbReference type="PANTHER" id="PTHR30173:SF43">
    <property type="entry name" value="ECF RNA POLYMERASE SIGMA FACTOR SIGI-RELATED"/>
    <property type="match status" value="1"/>
</dbReference>
<organism evidence="1 2">
    <name type="scientific">Streptomyces sanglieri</name>
    <dbReference type="NCBI Taxonomy" id="193460"/>
    <lineage>
        <taxon>Bacteria</taxon>
        <taxon>Bacillati</taxon>
        <taxon>Actinomycetota</taxon>
        <taxon>Actinomycetes</taxon>
        <taxon>Kitasatosporales</taxon>
        <taxon>Streptomycetaceae</taxon>
        <taxon>Streptomyces</taxon>
    </lineage>
</organism>
<sequence length="96" mass="10285">MTLRSDVGGVVRAALNPITGASKVARFLLGVLAKQPDVRPVPRLTEDGLGIALVRDGAVTGVVNLLVDGDRITRVWIQWNPAKPTRWPGGLRTSHP</sequence>
<dbReference type="InterPro" id="IPR032710">
    <property type="entry name" value="NTF2-like_dom_sf"/>
</dbReference>
<dbReference type="InterPro" id="IPR052704">
    <property type="entry name" value="ECF_Sigma-70_Domain"/>
</dbReference>
<name>A0ABW2WRN9_9ACTN</name>